<evidence type="ECO:0000313" key="17">
    <source>
        <dbReference type="Proteomes" id="UP000028824"/>
    </source>
</evidence>
<gene>
    <name evidence="13" type="primary">atpF</name>
    <name evidence="16" type="ORF">CG50_08635</name>
</gene>
<sequence>MATEQMAAQSQSSGMPQLDFSTFPNQIFWLVVALVVIYLVLSRIALPRISSILAERQNTISGDVAAAEDYKAKAREAEAAYEKALADARSQAQKIVAEMQAELKKQIDAATAKADADITARAAASEAKIAEIRSNALVTVEAVAKDTAAEIVAALGGKADAAALADAVATRVKG</sequence>
<name>A0A086Y5Z1_9RHOB</name>
<dbReference type="RefSeq" id="WP_036634742.1">
    <property type="nucleotide sequence ID" value="NZ_JFZB01000003.1"/>
</dbReference>
<dbReference type="InterPro" id="IPR002146">
    <property type="entry name" value="ATP_synth_b/b'su_bac/chlpt"/>
</dbReference>
<dbReference type="eggNOG" id="COG0711">
    <property type="taxonomic scope" value="Bacteria"/>
</dbReference>
<evidence type="ECO:0000256" key="4">
    <source>
        <dbReference type="ARBA" id="ARBA00022692"/>
    </source>
</evidence>
<dbReference type="HAMAP" id="MF_01398">
    <property type="entry name" value="ATP_synth_b_bprime"/>
    <property type="match status" value="1"/>
</dbReference>
<dbReference type="PANTHER" id="PTHR33445">
    <property type="entry name" value="ATP SYNTHASE SUBUNIT B', CHLOROPLASTIC"/>
    <property type="match status" value="1"/>
</dbReference>
<keyword evidence="17" id="KW-1185">Reference proteome</keyword>
<evidence type="ECO:0000256" key="8">
    <source>
        <dbReference type="ARBA" id="ARBA00023136"/>
    </source>
</evidence>
<feature type="coiled-coil region" evidence="15">
    <location>
        <begin position="67"/>
        <end position="109"/>
    </location>
</feature>
<dbReference type="Gene3D" id="6.10.250.1580">
    <property type="match status" value="1"/>
</dbReference>
<dbReference type="NCBIfam" id="NF009988">
    <property type="entry name" value="PRK13454.1"/>
    <property type="match status" value="1"/>
</dbReference>
<keyword evidence="16" id="KW-0378">Hydrolase</keyword>
<feature type="transmembrane region" description="Helical" evidence="13">
    <location>
        <begin position="27"/>
        <end position="46"/>
    </location>
</feature>
<keyword evidence="13" id="KW-1003">Cell membrane</keyword>
<dbReference type="Proteomes" id="UP000028824">
    <property type="component" value="Unassembled WGS sequence"/>
</dbReference>
<evidence type="ECO:0000256" key="5">
    <source>
        <dbReference type="ARBA" id="ARBA00022781"/>
    </source>
</evidence>
<reference evidence="16 17" key="1">
    <citation type="submission" date="2014-03" db="EMBL/GenBank/DDBJ databases">
        <title>Genome of Paenirhodobacter enshiensis DW2-9.</title>
        <authorList>
            <person name="Wang D."/>
            <person name="Wang G."/>
        </authorList>
    </citation>
    <scope>NUCLEOTIDE SEQUENCE [LARGE SCALE GENOMIC DNA]</scope>
    <source>
        <strain evidence="16 17">DW2-9</strain>
    </source>
</reference>
<evidence type="ECO:0000256" key="7">
    <source>
        <dbReference type="ARBA" id="ARBA00023065"/>
    </source>
</evidence>
<comment type="subunit">
    <text evidence="13">F-type ATPases have 2 components, F(1) - the catalytic core - and F(0) - the membrane proton channel. F(1) has five subunits: alpha(3), beta(3), gamma(1), delta(1), epsilon(1). F(0) has three main subunits: a(1), b(2) and c(10-14). The alpha and beta chains form an alternating ring which encloses part of the gamma chain. F(1) is attached to F(0) by a central stalk formed by the gamma and epsilon chains, while a peripheral stalk is formed by the delta and b chains.</text>
</comment>
<evidence type="ECO:0000256" key="13">
    <source>
        <dbReference type="HAMAP-Rule" id="MF_01398"/>
    </source>
</evidence>
<comment type="function">
    <text evidence="10 13">F(1)F(0) ATP synthase produces ATP from ADP in the presence of a proton or sodium gradient. F-type ATPases consist of two structural domains, F(1) containing the extramembraneous catalytic core and F(0) containing the membrane proton channel, linked together by a central stalk and a peripheral stalk. During catalysis, ATP synthesis in the catalytic domain of F(1) is coupled via a rotary mechanism of the central stalk subunits to proton translocation.</text>
</comment>
<dbReference type="GO" id="GO:0012505">
    <property type="term" value="C:endomembrane system"/>
    <property type="evidence" value="ECO:0007669"/>
    <property type="project" value="UniProtKB-SubCell"/>
</dbReference>
<evidence type="ECO:0000256" key="15">
    <source>
        <dbReference type="SAM" id="Coils"/>
    </source>
</evidence>
<keyword evidence="3 13" id="KW-0138">CF(0)</keyword>
<evidence type="ECO:0000256" key="11">
    <source>
        <dbReference type="ARBA" id="ARBA00025614"/>
    </source>
</evidence>
<dbReference type="GO" id="GO:0005886">
    <property type="term" value="C:plasma membrane"/>
    <property type="evidence" value="ECO:0007669"/>
    <property type="project" value="UniProtKB-SubCell"/>
</dbReference>
<keyword evidence="9 13" id="KW-0066">ATP synthesis</keyword>
<comment type="similarity">
    <text evidence="1 13 14">Belongs to the ATPase B chain family.</text>
</comment>
<dbReference type="Pfam" id="PF00430">
    <property type="entry name" value="ATP-synt_B"/>
    <property type="match status" value="1"/>
</dbReference>
<evidence type="ECO:0000256" key="6">
    <source>
        <dbReference type="ARBA" id="ARBA00022989"/>
    </source>
</evidence>
<keyword evidence="8 13" id="KW-0472">Membrane</keyword>
<dbReference type="InterPro" id="IPR050059">
    <property type="entry name" value="ATP_synthase_B_chain"/>
</dbReference>
<dbReference type="GO" id="GO:0046961">
    <property type="term" value="F:proton-transporting ATPase activity, rotational mechanism"/>
    <property type="evidence" value="ECO:0007669"/>
    <property type="project" value="TreeGrafter"/>
</dbReference>
<dbReference type="GO" id="GO:0046933">
    <property type="term" value="F:proton-transporting ATP synthase activity, rotational mechanism"/>
    <property type="evidence" value="ECO:0007669"/>
    <property type="project" value="UniProtKB-UniRule"/>
</dbReference>
<evidence type="ECO:0000256" key="1">
    <source>
        <dbReference type="ARBA" id="ARBA00005513"/>
    </source>
</evidence>
<comment type="caution">
    <text evidence="16">The sequence shown here is derived from an EMBL/GenBank/DDBJ whole genome shotgun (WGS) entry which is preliminary data.</text>
</comment>
<evidence type="ECO:0000256" key="3">
    <source>
        <dbReference type="ARBA" id="ARBA00022547"/>
    </source>
</evidence>
<dbReference type="AlphaFoldDB" id="A0A086Y5Z1"/>
<comment type="function">
    <text evidence="11">Component of the F(0) channel, it forms part of the peripheral stalk, linking F(1) to F(0). The b'-subunit is a diverged and duplicated form of b found in plants and photosynthetic bacteria.</text>
</comment>
<organism evidence="16 17">
    <name type="scientific">Paenirhodobacter enshiensis</name>
    <dbReference type="NCBI Taxonomy" id="1105367"/>
    <lineage>
        <taxon>Bacteria</taxon>
        <taxon>Pseudomonadati</taxon>
        <taxon>Pseudomonadota</taxon>
        <taxon>Alphaproteobacteria</taxon>
        <taxon>Rhodobacterales</taxon>
        <taxon>Rhodobacter group</taxon>
        <taxon>Paenirhodobacter</taxon>
    </lineage>
</organism>
<evidence type="ECO:0000256" key="2">
    <source>
        <dbReference type="ARBA" id="ARBA00022448"/>
    </source>
</evidence>
<dbReference type="GO" id="GO:0016787">
    <property type="term" value="F:hydrolase activity"/>
    <property type="evidence" value="ECO:0007669"/>
    <property type="project" value="UniProtKB-KW"/>
</dbReference>
<keyword evidence="7 13" id="KW-0406">Ion transport</keyword>
<keyword evidence="5 13" id="KW-0375">Hydrogen ion transport</keyword>
<evidence type="ECO:0000256" key="9">
    <source>
        <dbReference type="ARBA" id="ARBA00023310"/>
    </source>
</evidence>
<evidence type="ECO:0000256" key="12">
    <source>
        <dbReference type="ARBA" id="ARBA00037847"/>
    </source>
</evidence>
<keyword evidence="2 13" id="KW-0813">Transport</keyword>
<keyword evidence="4 13" id="KW-0812">Transmembrane</keyword>
<evidence type="ECO:0000256" key="10">
    <source>
        <dbReference type="ARBA" id="ARBA00025198"/>
    </source>
</evidence>
<protein>
    <recommendedName>
        <fullName evidence="13">ATP synthase subunit b</fullName>
    </recommendedName>
    <alternativeName>
        <fullName evidence="13">ATP synthase F(0) sector subunit b</fullName>
    </alternativeName>
    <alternativeName>
        <fullName evidence="13">ATPase subunit I</fullName>
    </alternativeName>
    <alternativeName>
        <fullName evidence="13">F-type ATPase subunit b</fullName>
        <shortName evidence="13">F-ATPase subunit b</shortName>
    </alternativeName>
</protein>
<proteinExistence type="inferred from homology"/>
<dbReference type="GO" id="GO:0045259">
    <property type="term" value="C:proton-transporting ATP synthase complex"/>
    <property type="evidence" value="ECO:0007669"/>
    <property type="project" value="UniProtKB-KW"/>
</dbReference>
<evidence type="ECO:0000313" key="16">
    <source>
        <dbReference type="EMBL" id="KFI29691.1"/>
    </source>
</evidence>
<evidence type="ECO:0000256" key="14">
    <source>
        <dbReference type="RuleBase" id="RU003848"/>
    </source>
</evidence>
<dbReference type="PANTHER" id="PTHR33445:SF1">
    <property type="entry name" value="ATP SYNTHASE SUBUNIT B"/>
    <property type="match status" value="1"/>
</dbReference>
<keyword evidence="15" id="KW-0175">Coiled coil</keyword>
<dbReference type="CDD" id="cd06503">
    <property type="entry name" value="ATP-synt_Fo_b"/>
    <property type="match status" value="1"/>
</dbReference>
<dbReference type="STRING" id="1105367.CG50_08635"/>
<dbReference type="EMBL" id="JFZB01000003">
    <property type="protein sequence ID" value="KFI29691.1"/>
    <property type="molecule type" value="Genomic_DNA"/>
</dbReference>
<comment type="subcellular location">
    <subcellularLocation>
        <location evidence="13">Cell membrane</location>
        <topology evidence="13">Single-pass membrane protein</topology>
    </subcellularLocation>
    <subcellularLocation>
        <location evidence="12">Endomembrane system</location>
        <topology evidence="12">Single-pass membrane protein</topology>
    </subcellularLocation>
</comment>
<keyword evidence="6 13" id="KW-1133">Transmembrane helix</keyword>
<accession>A0A086Y5Z1</accession>